<accession>X1GG48</accession>
<comment type="caution">
    <text evidence="1">The sequence shown here is derived from an EMBL/GenBank/DDBJ whole genome shotgun (WGS) entry which is preliminary data.</text>
</comment>
<proteinExistence type="predicted"/>
<organism evidence="1">
    <name type="scientific">marine sediment metagenome</name>
    <dbReference type="NCBI Taxonomy" id="412755"/>
    <lineage>
        <taxon>unclassified sequences</taxon>
        <taxon>metagenomes</taxon>
        <taxon>ecological metagenomes</taxon>
    </lineage>
</organism>
<gene>
    <name evidence="1" type="ORF">S03H2_38528</name>
</gene>
<evidence type="ECO:0008006" key="2">
    <source>
        <dbReference type="Google" id="ProtNLM"/>
    </source>
</evidence>
<evidence type="ECO:0000313" key="1">
    <source>
        <dbReference type="EMBL" id="GAH56886.1"/>
    </source>
</evidence>
<feature type="non-terminal residue" evidence="1">
    <location>
        <position position="43"/>
    </location>
</feature>
<dbReference type="EMBL" id="BARU01023759">
    <property type="protein sequence ID" value="GAH56886.1"/>
    <property type="molecule type" value="Genomic_DNA"/>
</dbReference>
<name>X1GG48_9ZZZZ</name>
<dbReference type="Gene3D" id="3.40.630.10">
    <property type="entry name" value="Zn peptidases"/>
    <property type="match status" value="1"/>
</dbReference>
<reference evidence="1" key="1">
    <citation type="journal article" date="2014" name="Front. Microbiol.">
        <title>High frequency of phylogenetically diverse reductive dehalogenase-homologous genes in deep subseafloor sedimentary metagenomes.</title>
        <authorList>
            <person name="Kawai M."/>
            <person name="Futagami T."/>
            <person name="Toyoda A."/>
            <person name="Takaki Y."/>
            <person name="Nishi S."/>
            <person name="Hori S."/>
            <person name="Arai W."/>
            <person name="Tsubouchi T."/>
            <person name="Morono Y."/>
            <person name="Uchiyama I."/>
            <person name="Ito T."/>
            <person name="Fujiyama A."/>
            <person name="Inagaki F."/>
            <person name="Takami H."/>
        </authorList>
    </citation>
    <scope>NUCLEOTIDE SEQUENCE</scope>
    <source>
        <strain evidence="1">Expedition CK06-06</strain>
    </source>
</reference>
<sequence length="43" mass="4348">MAFVLDCGGQVGEIISAAPSQNSLKIIIHGKSAHAGSNPEEGI</sequence>
<protein>
    <recommendedName>
        <fullName evidence="2">Peptidase M20 dimerisation domain-containing protein</fullName>
    </recommendedName>
</protein>
<dbReference type="AlphaFoldDB" id="X1GG48"/>
<dbReference type="Gene3D" id="3.30.70.360">
    <property type="match status" value="1"/>
</dbReference>